<evidence type="ECO:0000256" key="5">
    <source>
        <dbReference type="ARBA" id="ARBA00022553"/>
    </source>
</evidence>
<dbReference type="InterPro" id="IPR003660">
    <property type="entry name" value="HAMP_dom"/>
</dbReference>
<evidence type="ECO:0000256" key="11">
    <source>
        <dbReference type="ARBA" id="ARBA00022989"/>
    </source>
</evidence>
<keyword evidence="4" id="KW-1003">Cell membrane</keyword>
<dbReference type="InterPro" id="IPR036890">
    <property type="entry name" value="HATPase_C_sf"/>
</dbReference>
<dbReference type="SMART" id="SM00387">
    <property type="entry name" value="HATPase_c"/>
    <property type="match status" value="1"/>
</dbReference>
<feature type="transmembrane region" description="Helical" evidence="14">
    <location>
        <begin position="12"/>
        <end position="31"/>
    </location>
</feature>
<keyword evidence="12" id="KW-0902">Two-component regulatory system</keyword>
<gene>
    <name evidence="17" type="ORF">HH215_30770</name>
</gene>
<dbReference type="AlphaFoldDB" id="A0A7Z2VQ21"/>
<dbReference type="Pfam" id="PF06580">
    <property type="entry name" value="His_kinase"/>
    <property type="match status" value="1"/>
</dbReference>
<dbReference type="CDD" id="cd06225">
    <property type="entry name" value="HAMP"/>
    <property type="match status" value="1"/>
</dbReference>
<dbReference type="InterPro" id="IPR005467">
    <property type="entry name" value="His_kinase_dom"/>
</dbReference>
<keyword evidence="13 14" id="KW-0472">Membrane</keyword>
<dbReference type="SUPFAM" id="SSF55874">
    <property type="entry name" value="ATPase domain of HSP90 chaperone/DNA topoisomerase II/histidine kinase"/>
    <property type="match status" value="1"/>
</dbReference>
<dbReference type="PROSITE" id="PS50109">
    <property type="entry name" value="HIS_KIN"/>
    <property type="match status" value="1"/>
</dbReference>
<dbReference type="Gene3D" id="6.10.340.10">
    <property type="match status" value="1"/>
</dbReference>
<evidence type="ECO:0000256" key="7">
    <source>
        <dbReference type="ARBA" id="ARBA00022692"/>
    </source>
</evidence>
<evidence type="ECO:0000259" key="15">
    <source>
        <dbReference type="PROSITE" id="PS50109"/>
    </source>
</evidence>
<evidence type="ECO:0000256" key="10">
    <source>
        <dbReference type="ARBA" id="ARBA00022840"/>
    </source>
</evidence>
<evidence type="ECO:0000256" key="8">
    <source>
        <dbReference type="ARBA" id="ARBA00022741"/>
    </source>
</evidence>
<evidence type="ECO:0000256" key="2">
    <source>
        <dbReference type="ARBA" id="ARBA00004651"/>
    </source>
</evidence>
<keyword evidence="11 14" id="KW-1133">Transmembrane helix</keyword>
<evidence type="ECO:0000256" key="4">
    <source>
        <dbReference type="ARBA" id="ARBA00022475"/>
    </source>
</evidence>
<protein>
    <recommendedName>
        <fullName evidence="3">histidine kinase</fullName>
        <ecNumber evidence="3">2.7.13.3</ecNumber>
    </recommendedName>
</protein>
<name>A0A7Z2VQ21_9BACL</name>
<keyword evidence="18" id="KW-1185">Reference proteome</keyword>
<dbReference type="GO" id="GO:0005886">
    <property type="term" value="C:plasma membrane"/>
    <property type="evidence" value="ECO:0007669"/>
    <property type="project" value="UniProtKB-SubCell"/>
</dbReference>
<dbReference type="GO" id="GO:0005524">
    <property type="term" value="F:ATP binding"/>
    <property type="evidence" value="ECO:0007669"/>
    <property type="project" value="UniProtKB-KW"/>
</dbReference>
<dbReference type="EC" id="2.7.13.3" evidence="3"/>
<evidence type="ECO:0000256" key="6">
    <source>
        <dbReference type="ARBA" id="ARBA00022679"/>
    </source>
</evidence>
<evidence type="ECO:0000256" key="12">
    <source>
        <dbReference type="ARBA" id="ARBA00023012"/>
    </source>
</evidence>
<evidence type="ECO:0000259" key="16">
    <source>
        <dbReference type="PROSITE" id="PS50885"/>
    </source>
</evidence>
<dbReference type="InterPro" id="IPR033479">
    <property type="entry name" value="dCache_1"/>
</dbReference>
<dbReference type="Proteomes" id="UP000502248">
    <property type="component" value="Chromosome"/>
</dbReference>
<dbReference type="GO" id="GO:0000155">
    <property type="term" value="F:phosphorelay sensor kinase activity"/>
    <property type="evidence" value="ECO:0007669"/>
    <property type="project" value="InterPro"/>
</dbReference>
<keyword evidence="6" id="KW-0808">Transferase</keyword>
<sequence length="596" mass="68264">MIYSLRTRLSATFIVVFIVPFITMVAVFTQVSNSVIGTSIEESTSQTMDQYAAFVNTLTTSVEDVANQVLSNEVTQQWIGMQLDKSLPQEKRIAADNEIRKFLSSIALNHSSISSITLFNENGTAVGIRDQVFNDPSFLNSDWYKTFEREEVRWVPAHIDLYQPNYLKKESMNSLIYNLVQLSSFRKIGVLKLNVRTSQIQTSLDKIKFGETGRVYLVDMDGNPVLQQQIENGMAGFRAEMPQIRTDKHSGGKLTIAHEGENHRVLYRKIKSANWMLVGEVKEYELFEKMKRVQQTMMVVGALLLLLTIAAAFWFSSGIARPLTRLASSMRLVERGDFSREEDESLARMPLPRNEVGYVVKVFRNMVTRLRFLIETEFQANMRRKDAEYKALLMQINPHFLYNTLEAIGSLSVQQRSEEVIDVTEWLGQMLRYSLRVDSDLVKLREEMQYIRYYVSIMKIRFGDRFSIDIQDSPELGDVPIVKFILQPLVENAIKFSQENPSGAHVELSTRRVNDTLEIRVSDNGTGMSTELIEELREEMSRDQITDVLSAHGRRIGLRNVLARCCLHYGPSFSFRIDSAPNAGTHIIFRLPLKEV</sequence>
<organism evidence="17 18">
    <name type="scientific">Cohnella herbarum</name>
    <dbReference type="NCBI Taxonomy" id="2728023"/>
    <lineage>
        <taxon>Bacteria</taxon>
        <taxon>Bacillati</taxon>
        <taxon>Bacillota</taxon>
        <taxon>Bacilli</taxon>
        <taxon>Bacillales</taxon>
        <taxon>Paenibacillaceae</taxon>
        <taxon>Cohnella</taxon>
    </lineage>
</organism>
<dbReference type="InterPro" id="IPR003594">
    <property type="entry name" value="HATPase_dom"/>
</dbReference>
<evidence type="ECO:0000313" key="17">
    <source>
        <dbReference type="EMBL" id="QJD87129.1"/>
    </source>
</evidence>
<proteinExistence type="predicted"/>
<feature type="transmembrane region" description="Helical" evidence="14">
    <location>
        <begin position="296"/>
        <end position="315"/>
    </location>
</feature>
<evidence type="ECO:0000256" key="14">
    <source>
        <dbReference type="SAM" id="Phobius"/>
    </source>
</evidence>
<dbReference type="InterPro" id="IPR010559">
    <property type="entry name" value="Sig_transdc_His_kin_internal"/>
</dbReference>
<keyword evidence="10" id="KW-0067">ATP-binding</keyword>
<accession>A0A7Z2VQ21</accession>
<dbReference type="PANTHER" id="PTHR34220:SF7">
    <property type="entry name" value="SENSOR HISTIDINE KINASE YPDA"/>
    <property type="match status" value="1"/>
</dbReference>
<dbReference type="EMBL" id="CP051680">
    <property type="protein sequence ID" value="QJD87129.1"/>
    <property type="molecule type" value="Genomic_DNA"/>
</dbReference>
<comment type="catalytic activity">
    <reaction evidence="1">
        <text>ATP + protein L-histidine = ADP + protein N-phospho-L-histidine.</text>
        <dbReference type="EC" id="2.7.13.3"/>
    </reaction>
</comment>
<evidence type="ECO:0000256" key="3">
    <source>
        <dbReference type="ARBA" id="ARBA00012438"/>
    </source>
</evidence>
<evidence type="ECO:0000256" key="13">
    <source>
        <dbReference type="ARBA" id="ARBA00023136"/>
    </source>
</evidence>
<dbReference type="Pfam" id="PF02743">
    <property type="entry name" value="dCache_1"/>
    <property type="match status" value="1"/>
</dbReference>
<dbReference type="PANTHER" id="PTHR34220">
    <property type="entry name" value="SENSOR HISTIDINE KINASE YPDA"/>
    <property type="match status" value="1"/>
</dbReference>
<dbReference type="PROSITE" id="PS50885">
    <property type="entry name" value="HAMP"/>
    <property type="match status" value="1"/>
</dbReference>
<comment type="subcellular location">
    <subcellularLocation>
        <location evidence="2">Cell membrane</location>
        <topology evidence="2">Multi-pass membrane protein</topology>
    </subcellularLocation>
</comment>
<feature type="domain" description="Histidine kinase" evidence="15">
    <location>
        <begin position="485"/>
        <end position="595"/>
    </location>
</feature>
<dbReference type="Gene3D" id="3.30.450.20">
    <property type="entry name" value="PAS domain"/>
    <property type="match status" value="1"/>
</dbReference>
<keyword evidence="9 17" id="KW-0418">Kinase</keyword>
<evidence type="ECO:0000256" key="9">
    <source>
        <dbReference type="ARBA" id="ARBA00022777"/>
    </source>
</evidence>
<keyword evidence="8" id="KW-0547">Nucleotide-binding</keyword>
<reference evidence="17 18" key="1">
    <citation type="submission" date="2020-04" db="EMBL/GenBank/DDBJ databases">
        <title>Genome sequencing of novel species.</title>
        <authorList>
            <person name="Heo J."/>
            <person name="Kim S.-J."/>
            <person name="Kim J.-S."/>
            <person name="Hong S.-B."/>
            <person name="Kwon S.-W."/>
        </authorList>
    </citation>
    <scope>NUCLEOTIDE SEQUENCE [LARGE SCALE GENOMIC DNA]</scope>
    <source>
        <strain evidence="17 18">MFER-1</strain>
    </source>
</reference>
<evidence type="ECO:0000313" key="18">
    <source>
        <dbReference type="Proteomes" id="UP000502248"/>
    </source>
</evidence>
<feature type="domain" description="HAMP" evidence="16">
    <location>
        <begin position="317"/>
        <end position="375"/>
    </location>
</feature>
<dbReference type="RefSeq" id="WP_169283375.1">
    <property type="nucleotide sequence ID" value="NZ_CP051680.1"/>
</dbReference>
<dbReference type="Pfam" id="PF02518">
    <property type="entry name" value="HATPase_c"/>
    <property type="match status" value="1"/>
</dbReference>
<dbReference type="InterPro" id="IPR050640">
    <property type="entry name" value="Bact_2-comp_sensor_kinase"/>
</dbReference>
<dbReference type="KEGG" id="cheb:HH215_30770"/>
<evidence type="ECO:0000256" key="1">
    <source>
        <dbReference type="ARBA" id="ARBA00000085"/>
    </source>
</evidence>
<dbReference type="Gene3D" id="3.30.565.10">
    <property type="entry name" value="Histidine kinase-like ATPase, C-terminal domain"/>
    <property type="match status" value="1"/>
</dbReference>
<keyword evidence="5" id="KW-0597">Phosphoprotein</keyword>
<keyword evidence="7 14" id="KW-0812">Transmembrane</keyword>